<evidence type="ECO:0000256" key="5">
    <source>
        <dbReference type="SAM" id="SignalP"/>
    </source>
</evidence>
<evidence type="ECO:0000256" key="3">
    <source>
        <dbReference type="ARBA" id="ARBA00022825"/>
    </source>
</evidence>
<feature type="chain" id="PRO_5035782365" description="Peptidase S1 domain-containing protein" evidence="5">
    <location>
        <begin position="26"/>
        <end position="534"/>
    </location>
</feature>
<dbReference type="Proteomes" id="UP000007819">
    <property type="component" value="Chromosome X"/>
</dbReference>
<keyword evidence="4" id="KW-1015">Disulfide bond</keyword>
<keyword evidence="1" id="KW-0645">Protease</keyword>
<dbReference type="Gene3D" id="2.40.10.10">
    <property type="entry name" value="Trypsin-like serine proteases"/>
    <property type="match status" value="1"/>
</dbReference>
<dbReference type="AlphaFoldDB" id="A0A8R2B7F8"/>
<dbReference type="EnsemblMetazoa" id="XM_008187377.3">
    <property type="protein sequence ID" value="XP_008185599.1"/>
    <property type="gene ID" value="LOC103310124"/>
</dbReference>
<dbReference type="GO" id="GO:0006508">
    <property type="term" value="P:proteolysis"/>
    <property type="evidence" value="ECO:0007669"/>
    <property type="project" value="UniProtKB-KW"/>
</dbReference>
<name>A0A8R2B7F8_ACYPI</name>
<dbReference type="PANTHER" id="PTHR24252:SF10">
    <property type="entry name" value="SERINE PROTEASE 56"/>
    <property type="match status" value="1"/>
</dbReference>
<evidence type="ECO:0000259" key="6">
    <source>
        <dbReference type="PROSITE" id="PS50240"/>
    </source>
</evidence>
<dbReference type="SMART" id="SM00020">
    <property type="entry name" value="Tryp_SPc"/>
    <property type="match status" value="1"/>
</dbReference>
<dbReference type="GeneID" id="103310124"/>
<dbReference type="KEGG" id="api:103310124"/>
<dbReference type="InterPro" id="IPR001254">
    <property type="entry name" value="Trypsin_dom"/>
</dbReference>
<keyword evidence="5" id="KW-0732">Signal</keyword>
<dbReference type="PROSITE" id="PS00135">
    <property type="entry name" value="TRYPSIN_SER"/>
    <property type="match status" value="1"/>
</dbReference>
<dbReference type="InterPro" id="IPR043504">
    <property type="entry name" value="Peptidase_S1_PA_chymotrypsin"/>
</dbReference>
<dbReference type="SUPFAM" id="SSF50494">
    <property type="entry name" value="Trypsin-like serine proteases"/>
    <property type="match status" value="1"/>
</dbReference>
<evidence type="ECO:0000256" key="1">
    <source>
        <dbReference type="ARBA" id="ARBA00022670"/>
    </source>
</evidence>
<feature type="signal peptide" evidence="5">
    <location>
        <begin position="1"/>
        <end position="25"/>
    </location>
</feature>
<evidence type="ECO:0000256" key="4">
    <source>
        <dbReference type="ARBA" id="ARBA00023157"/>
    </source>
</evidence>
<dbReference type="CDD" id="cd00190">
    <property type="entry name" value="Tryp_SPc"/>
    <property type="match status" value="1"/>
</dbReference>
<dbReference type="RefSeq" id="XP_008185599.1">
    <property type="nucleotide sequence ID" value="XM_008187377.3"/>
</dbReference>
<keyword evidence="8" id="KW-1185">Reference proteome</keyword>
<dbReference type="OrthoDB" id="93664at2759"/>
<dbReference type="Pfam" id="PF00089">
    <property type="entry name" value="Trypsin"/>
    <property type="match status" value="1"/>
</dbReference>
<dbReference type="FunFam" id="2.40.10.10:FF:000006">
    <property type="entry name" value="Serine proteinase stubble"/>
    <property type="match status" value="1"/>
</dbReference>
<evidence type="ECO:0000256" key="2">
    <source>
        <dbReference type="ARBA" id="ARBA00022801"/>
    </source>
</evidence>
<dbReference type="InterPro" id="IPR009003">
    <property type="entry name" value="Peptidase_S1_PA"/>
</dbReference>
<dbReference type="PANTHER" id="PTHR24252">
    <property type="entry name" value="ACROSIN-RELATED"/>
    <property type="match status" value="1"/>
</dbReference>
<keyword evidence="3" id="KW-0720">Serine protease</keyword>
<sequence length="534" mass="59254">MALAATMAYILMSLFILRFIVDVKTIPVQIQEFHTSSAPPEESNTDIYSLTTTDSPGAGKNYHLNMSNYEEVTHNPPVVDGSTFIPSWFTLPVKTLVSNNTFGPPSEENKKSTDVHPLTTMLTTTDSIEIENDSHNMSNSEKVTHKPPEGVDGLTLIPSWFTLPVEAHVSNNTYGTPSEDNSTDVDLLSTTISTLDSVEASKNIPIVAPSDVEVTHNLSDIDCSNISHMHTFTVKKHIHNTADDSFTENSTYKYPSEIILKTTTDSTDTEYVPFNMSNYKDVCGRQLIPISRIVGGDEVSFGEWPWQISLRHKNTYKHKCGAVLFNENWAITTAHCVRNVSINDIHLVLGKYDFSVKDEPYGFLIRKLQTVIIHPKYNSYDMEHDLALLRFDKPVIFQPNILPVCIPEDDSNFAGFSAHITGWGALYYGGLSTIALQGATVSVLNNSVCENMFRAAGYIKKIPDTFICAGSKDGGYDACKGDSGGPMVVQRPDNRWVVAGIIAWGMRCGEPNSPGVYMRISKFKDWINKIILQS</sequence>
<organism evidence="7 8">
    <name type="scientific">Acyrthosiphon pisum</name>
    <name type="common">Pea aphid</name>
    <dbReference type="NCBI Taxonomy" id="7029"/>
    <lineage>
        <taxon>Eukaryota</taxon>
        <taxon>Metazoa</taxon>
        <taxon>Ecdysozoa</taxon>
        <taxon>Arthropoda</taxon>
        <taxon>Hexapoda</taxon>
        <taxon>Insecta</taxon>
        <taxon>Pterygota</taxon>
        <taxon>Neoptera</taxon>
        <taxon>Paraneoptera</taxon>
        <taxon>Hemiptera</taxon>
        <taxon>Sternorrhyncha</taxon>
        <taxon>Aphidomorpha</taxon>
        <taxon>Aphidoidea</taxon>
        <taxon>Aphididae</taxon>
        <taxon>Macrosiphini</taxon>
        <taxon>Acyrthosiphon</taxon>
    </lineage>
</organism>
<dbReference type="PROSITE" id="PS50240">
    <property type="entry name" value="TRYPSIN_DOM"/>
    <property type="match status" value="1"/>
</dbReference>
<dbReference type="PRINTS" id="PR00722">
    <property type="entry name" value="CHYMOTRYPSIN"/>
</dbReference>
<reference evidence="7" key="2">
    <citation type="submission" date="2022-06" db="UniProtKB">
        <authorList>
            <consortium name="EnsemblMetazoa"/>
        </authorList>
    </citation>
    <scope>IDENTIFICATION</scope>
</reference>
<keyword evidence="2" id="KW-0378">Hydrolase</keyword>
<dbReference type="InterPro" id="IPR033116">
    <property type="entry name" value="TRYPSIN_SER"/>
</dbReference>
<dbReference type="InterPro" id="IPR001314">
    <property type="entry name" value="Peptidase_S1A"/>
</dbReference>
<reference evidence="8" key="1">
    <citation type="submission" date="2010-06" db="EMBL/GenBank/DDBJ databases">
        <authorList>
            <person name="Jiang H."/>
            <person name="Abraham K."/>
            <person name="Ali S."/>
            <person name="Alsbrooks S.L."/>
            <person name="Anim B.N."/>
            <person name="Anosike U.S."/>
            <person name="Attaway T."/>
            <person name="Bandaranaike D.P."/>
            <person name="Battles P.K."/>
            <person name="Bell S.N."/>
            <person name="Bell A.V."/>
            <person name="Beltran B."/>
            <person name="Bickham C."/>
            <person name="Bustamante Y."/>
            <person name="Caleb T."/>
            <person name="Canada A."/>
            <person name="Cardenas V."/>
            <person name="Carter K."/>
            <person name="Chacko J."/>
            <person name="Chandrabose M.N."/>
            <person name="Chavez D."/>
            <person name="Chavez A."/>
            <person name="Chen L."/>
            <person name="Chu H.-S."/>
            <person name="Claassen K.J."/>
            <person name="Cockrell R."/>
            <person name="Collins M."/>
            <person name="Cooper J.A."/>
            <person name="Cree A."/>
            <person name="Curry S.M."/>
            <person name="Da Y."/>
            <person name="Dao M.D."/>
            <person name="Das B."/>
            <person name="Davila M.-L."/>
            <person name="Davy-Carroll L."/>
            <person name="Denson S."/>
            <person name="Dinh H."/>
            <person name="Ebong V.E."/>
            <person name="Edwards J.R."/>
            <person name="Egan A."/>
            <person name="El-Daye J."/>
            <person name="Escobedo L."/>
            <person name="Fernandez S."/>
            <person name="Fernando P.R."/>
            <person name="Flagg N."/>
            <person name="Forbes L.D."/>
            <person name="Fowler R.G."/>
            <person name="Fu Q."/>
            <person name="Gabisi R.A."/>
            <person name="Ganer J."/>
            <person name="Garbino Pronczuk A."/>
            <person name="Garcia R.M."/>
            <person name="Garner T."/>
            <person name="Garrett T.E."/>
            <person name="Gonzalez D.A."/>
            <person name="Hamid H."/>
            <person name="Hawkins E.S."/>
            <person name="Hirani K."/>
            <person name="Hogues M.E."/>
            <person name="Hollins B."/>
            <person name="Hsiao C.-H."/>
            <person name="Jabil R."/>
            <person name="James M.L."/>
            <person name="Jhangiani S.N."/>
            <person name="Johnson B."/>
            <person name="Johnson Q."/>
            <person name="Joshi V."/>
            <person name="Kalu J.B."/>
            <person name="Kam C."/>
            <person name="Kashfia A."/>
            <person name="Keebler J."/>
            <person name="Kisamo H."/>
            <person name="Kovar C.L."/>
            <person name="Lago L.A."/>
            <person name="Lai C.-Y."/>
            <person name="Laidlaw J."/>
            <person name="Lara F."/>
            <person name="Le T.-K."/>
            <person name="Lee S.L."/>
            <person name="Legall F.H."/>
            <person name="Lemon S.J."/>
            <person name="Lewis L.R."/>
            <person name="Li B."/>
            <person name="Liu Y."/>
            <person name="Liu Y.-S."/>
            <person name="Lopez J."/>
            <person name="Lozado R.J."/>
            <person name="Lu J."/>
            <person name="Madu R.C."/>
            <person name="Maheshwari M."/>
            <person name="Maheshwari R."/>
            <person name="Malloy K."/>
            <person name="Martinez E."/>
            <person name="Mathew T."/>
            <person name="Mercado I.C."/>
            <person name="Mercado C."/>
            <person name="Meyer B."/>
            <person name="Montgomery K."/>
            <person name="Morgan M.B."/>
            <person name="Munidasa M."/>
            <person name="Nazareth L.V."/>
            <person name="Nelson J."/>
            <person name="Ng B.M."/>
            <person name="Nguyen N.B."/>
            <person name="Nguyen P.Q."/>
            <person name="Nguyen T."/>
            <person name="Obregon M."/>
            <person name="Okwuonu G.O."/>
            <person name="Onwere C.G."/>
            <person name="Orozco G."/>
            <person name="Parra A."/>
            <person name="Patel S."/>
            <person name="Patil S."/>
            <person name="Perez A."/>
            <person name="Perez Y."/>
            <person name="Pham C."/>
            <person name="Primus E.L."/>
            <person name="Pu L.-L."/>
            <person name="Puazo M."/>
            <person name="Qin X."/>
            <person name="Quiroz J.B."/>
            <person name="Reese J."/>
            <person name="Richards S."/>
            <person name="Rives C.M."/>
            <person name="Robberts R."/>
            <person name="Ruiz S.J."/>
            <person name="Ruiz M.J."/>
            <person name="Santibanez J."/>
            <person name="Schneider B.W."/>
            <person name="Sisson I."/>
            <person name="Smith M."/>
            <person name="Sodergren E."/>
            <person name="Song X.-Z."/>
            <person name="Song B.B."/>
            <person name="Summersgill H."/>
            <person name="Thelus R."/>
            <person name="Thornton R.D."/>
            <person name="Trejos Z.Y."/>
            <person name="Usmani K."/>
            <person name="Vattathil S."/>
            <person name="Villasana D."/>
            <person name="Walker D.L."/>
            <person name="Wang S."/>
            <person name="Wang K."/>
            <person name="White C.S."/>
            <person name="Williams A.C."/>
            <person name="Williamson J."/>
            <person name="Wilson K."/>
            <person name="Woghiren I.O."/>
            <person name="Woodworth J.R."/>
            <person name="Worley K.C."/>
            <person name="Wright R.A."/>
            <person name="Wu W."/>
            <person name="Young L."/>
            <person name="Zhang L."/>
            <person name="Zhang J."/>
            <person name="Zhu Y."/>
            <person name="Muzny D.M."/>
            <person name="Weinstock G."/>
            <person name="Gibbs R.A."/>
        </authorList>
    </citation>
    <scope>NUCLEOTIDE SEQUENCE [LARGE SCALE GENOMIC DNA]</scope>
    <source>
        <strain evidence="8">LSR1</strain>
    </source>
</reference>
<evidence type="ECO:0000313" key="7">
    <source>
        <dbReference type="EnsemblMetazoa" id="XP_008185599.1"/>
    </source>
</evidence>
<dbReference type="GO" id="GO:0004252">
    <property type="term" value="F:serine-type endopeptidase activity"/>
    <property type="evidence" value="ECO:0007669"/>
    <property type="project" value="InterPro"/>
</dbReference>
<feature type="domain" description="Peptidase S1" evidence="6">
    <location>
        <begin position="293"/>
        <end position="532"/>
    </location>
</feature>
<evidence type="ECO:0000313" key="8">
    <source>
        <dbReference type="Proteomes" id="UP000007819"/>
    </source>
</evidence>
<proteinExistence type="predicted"/>
<protein>
    <recommendedName>
        <fullName evidence="6">Peptidase S1 domain-containing protein</fullName>
    </recommendedName>
</protein>
<accession>A0A8R2B7F8</accession>